<sequence length="558" mass="62313">MPPHNRALASMLNEKFRISGLSLSGCGARATLEHLSAADDEVRALDALLDVLSRMELTTSVVKGEVIERAIRELRESGRADAMDVLEPTTATNDDGITICDAFKTKRYAYDSQRRIFDEVNRPSRIESAAEGKIDLYRDRFLLLEQRLSRSRQFNRSTLRVGGGADSHATAQLTSIQSLLGVSKDTKFIMGCLSQLEDDRFYIEDLTGTVRVDLTACETSMGLFTENCVVIAEGEVRPDGVFEVIALMFPPSESRENTRNATNALDFFGAGHILRPTELPELEEKEMERIGEQFVVLADVWLDQQRTFDRLAKLFDVFDSQEDVPGLMVFMGDFTSTPFGPTHFDFRAYSAGFDKLAELLEDYPRLRQESRFVFVPGPGDPGISAALPRPGLQPSVTGSMLDKVPRAHFASNPAKIRYFSQDLVFFREDLQAKMRRNCLIPPDDTKVRTHVVDENGQEIEVDDADRPTFQHLAATLVQQAHLCPLPITQAPIYWEFDHALWLYPAPTAIFLGDRTEQQSLTDFEDTLLTNPGCFGGEGPGEFLTYCPATGVVQFSAVP</sequence>
<dbReference type="GO" id="GO:0042276">
    <property type="term" value="P:error-prone translesion synthesis"/>
    <property type="evidence" value="ECO:0007669"/>
    <property type="project" value="TreeGrafter"/>
</dbReference>
<dbReference type="PIRSF" id="PIRSF000799">
    <property type="entry name" value="DNA_pol_eps_2"/>
    <property type="match status" value="1"/>
</dbReference>
<dbReference type="EMBL" id="HBEW01001235">
    <property type="protein sequence ID" value="CAD8577216.1"/>
    <property type="molecule type" value="Transcribed_RNA"/>
</dbReference>
<comment type="function">
    <text evidence="6">Participates in DNA repair and in chromosomal DNA replication.</text>
</comment>
<feature type="domain" description="DNA polymerase alpha/delta/epsilon subunit B" evidence="7">
    <location>
        <begin position="294"/>
        <end position="517"/>
    </location>
</feature>
<dbReference type="GO" id="GO:0006261">
    <property type="term" value="P:DNA-templated DNA replication"/>
    <property type="evidence" value="ECO:0007669"/>
    <property type="project" value="InterPro"/>
</dbReference>
<evidence type="ECO:0000256" key="6">
    <source>
        <dbReference type="PIRNR" id="PIRNR000799"/>
    </source>
</evidence>
<dbReference type="InterPro" id="IPR016266">
    <property type="entry name" value="POLE2"/>
</dbReference>
<evidence type="ECO:0000259" key="7">
    <source>
        <dbReference type="Pfam" id="PF04042"/>
    </source>
</evidence>
<protein>
    <recommendedName>
        <fullName evidence="6">DNA polymerase epsilon subunit</fullName>
    </recommendedName>
    <alternativeName>
        <fullName evidence="6">DNA polymerase II subunit 2</fullName>
    </alternativeName>
</protein>
<keyword evidence="4 6" id="KW-0238">DNA-binding</keyword>
<comment type="similarity">
    <text evidence="2 6">Belongs to the DNA polymerase epsilon subunit B family.</text>
</comment>
<reference evidence="8" key="1">
    <citation type="submission" date="2021-01" db="EMBL/GenBank/DDBJ databases">
        <authorList>
            <person name="Corre E."/>
            <person name="Pelletier E."/>
            <person name="Niang G."/>
            <person name="Scheremetjew M."/>
            <person name="Finn R."/>
            <person name="Kale V."/>
            <person name="Holt S."/>
            <person name="Cochrane G."/>
            <person name="Meng A."/>
            <person name="Brown T."/>
            <person name="Cohen L."/>
        </authorList>
    </citation>
    <scope>NUCLEOTIDE SEQUENCE</scope>
    <source>
        <strain evidence="8">Clade-D-RCC2572</strain>
    </source>
</reference>
<organism evidence="8">
    <name type="scientific">Ostreococcus mediterraneus</name>
    <dbReference type="NCBI Taxonomy" id="1486918"/>
    <lineage>
        <taxon>Eukaryota</taxon>
        <taxon>Viridiplantae</taxon>
        <taxon>Chlorophyta</taxon>
        <taxon>Mamiellophyceae</taxon>
        <taxon>Mamiellales</taxon>
        <taxon>Bathycoccaceae</taxon>
        <taxon>Ostreococcus</taxon>
    </lineage>
</organism>
<evidence type="ECO:0000256" key="3">
    <source>
        <dbReference type="ARBA" id="ARBA00022705"/>
    </source>
</evidence>
<evidence type="ECO:0000256" key="4">
    <source>
        <dbReference type="ARBA" id="ARBA00023125"/>
    </source>
</evidence>
<comment type="subcellular location">
    <subcellularLocation>
        <location evidence="1 6">Nucleus</location>
    </subcellularLocation>
</comment>
<dbReference type="AlphaFoldDB" id="A0A7S0KCD0"/>
<evidence type="ECO:0000256" key="5">
    <source>
        <dbReference type="ARBA" id="ARBA00023242"/>
    </source>
</evidence>
<keyword evidence="5 6" id="KW-0539">Nucleus</keyword>
<accession>A0A7S0KCD0</accession>
<evidence type="ECO:0000256" key="2">
    <source>
        <dbReference type="ARBA" id="ARBA00009560"/>
    </source>
</evidence>
<dbReference type="PANTHER" id="PTHR12708">
    <property type="entry name" value="DNA POLYMERASE EPSILON SUBUNIT B"/>
    <property type="match status" value="1"/>
</dbReference>
<evidence type="ECO:0000256" key="1">
    <source>
        <dbReference type="ARBA" id="ARBA00004123"/>
    </source>
</evidence>
<proteinExistence type="inferred from homology"/>
<name>A0A7S0KCD0_9CHLO</name>
<dbReference type="InterPro" id="IPR007185">
    <property type="entry name" value="DNA_pol_a/d/e_bsu"/>
</dbReference>
<dbReference type="Pfam" id="PF04042">
    <property type="entry name" value="DNA_pol_E_B"/>
    <property type="match status" value="1"/>
</dbReference>
<keyword evidence="3 6" id="KW-0235">DNA replication</keyword>
<gene>
    <name evidence="8" type="ORF">OMED0929_LOCUS1090</name>
</gene>
<evidence type="ECO:0000313" key="8">
    <source>
        <dbReference type="EMBL" id="CAD8577216.1"/>
    </source>
</evidence>
<dbReference type="GO" id="GO:0003677">
    <property type="term" value="F:DNA binding"/>
    <property type="evidence" value="ECO:0007669"/>
    <property type="project" value="UniProtKB-UniRule"/>
</dbReference>
<dbReference type="GO" id="GO:0008622">
    <property type="term" value="C:epsilon DNA polymerase complex"/>
    <property type="evidence" value="ECO:0007669"/>
    <property type="project" value="UniProtKB-UniRule"/>
</dbReference>
<dbReference type="PANTHER" id="PTHR12708:SF0">
    <property type="entry name" value="DNA POLYMERASE EPSILON SUBUNIT 2"/>
    <property type="match status" value="1"/>
</dbReference>